<dbReference type="GO" id="GO:0016020">
    <property type="term" value="C:membrane"/>
    <property type="evidence" value="ECO:0007669"/>
    <property type="project" value="UniProtKB-SubCell"/>
</dbReference>
<dbReference type="SUPFAM" id="SSF103473">
    <property type="entry name" value="MFS general substrate transporter"/>
    <property type="match status" value="1"/>
</dbReference>
<comment type="subcellular location">
    <subcellularLocation>
        <location evidence="1">Membrane</location>
        <topology evidence="1">Multi-pass membrane protein</topology>
    </subcellularLocation>
</comment>
<feature type="transmembrane region" description="Helical" evidence="5">
    <location>
        <begin position="208"/>
        <end position="229"/>
    </location>
</feature>
<feature type="transmembrane region" description="Helical" evidence="5">
    <location>
        <begin position="383"/>
        <end position="407"/>
    </location>
</feature>
<feature type="transmembrane region" description="Helical" evidence="5">
    <location>
        <begin position="500"/>
        <end position="520"/>
    </location>
</feature>
<dbReference type="PANTHER" id="PTHR24064">
    <property type="entry name" value="SOLUTE CARRIER FAMILY 22 MEMBER"/>
    <property type="match status" value="1"/>
</dbReference>
<dbReference type="InterPro" id="IPR005829">
    <property type="entry name" value="Sugar_transporter_CS"/>
</dbReference>
<proteinExistence type="predicted"/>
<dbReference type="InterPro" id="IPR005828">
    <property type="entry name" value="MFS_sugar_transport-like"/>
</dbReference>
<dbReference type="AlphaFoldDB" id="A0AAV4PWX7"/>
<evidence type="ECO:0000256" key="3">
    <source>
        <dbReference type="ARBA" id="ARBA00022989"/>
    </source>
</evidence>
<dbReference type="InterPro" id="IPR036259">
    <property type="entry name" value="MFS_trans_sf"/>
</dbReference>
<organism evidence="7 8">
    <name type="scientific">Caerostris darwini</name>
    <dbReference type="NCBI Taxonomy" id="1538125"/>
    <lineage>
        <taxon>Eukaryota</taxon>
        <taxon>Metazoa</taxon>
        <taxon>Ecdysozoa</taxon>
        <taxon>Arthropoda</taxon>
        <taxon>Chelicerata</taxon>
        <taxon>Arachnida</taxon>
        <taxon>Araneae</taxon>
        <taxon>Araneomorphae</taxon>
        <taxon>Entelegynae</taxon>
        <taxon>Araneoidea</taxon>
        <taxon>Araneidae</taxon>
        <taxon>Caerostris</taxon>
    </lineage>
</organism>
<evidence type="ECO:0000313" key="8">
    <source>
        <dbReference type="Proteomes" id="UP001054837"/>
    </source>
</evidence>
<sequence>MTASVKANGAVESSVVKEYTDIIGGHGRYQFAIFMFTFFCSAAHCLHDFTMTFFAPNMDHWCARPPQVLEVNISVELWKNISIPLVKDRTGHYEYSQCTMYNTSLQNGSLYSDTGADVIKCTAWEYDRSVYNNTMVDEWNLVCDDDWLISMSKTIYMVAFLFSSSISGQLSDRFGRRRVMIGCVCDFLLFSFLTLLSSNILMLMLFRFFMALGATSLYTNAPVILAEILSEKYRFIYCYTYKYGWTIAYMLMPYIAWLVTDWWWLQLAFTVPWLSLLCVFWVVPETPRWLLTKGKFKELEELLLTAAKRNGKDMNQAKANISVYINYHSQIEHKEEENKTVLDLLRIPALRRNAFFLYFCWFINSYIYYALSYNTNDLGGNPYWNFFLSGAVEFPEGIIFVVLCIYIGTRRCLLIAHVMSGLCLIAMVCVPADIVWLTVFFSMAGKFFSSASFDTLFVYTPEIFPTVVRNVALGSGSTFARIGALIAPFVRQLSDVTYPWVPMAIPGAMAIFSGYLIYLLPETKGRALPDTLEEGERFAKNQEIRSKPEKKVTS</sequence>
<keyword evidence="3 5" id="KW-1133">Transmembrane helix</keyword>
<evidence type="ECO:0000256" key="5">
    <source>
        <dbReference type="SAM" id="Phobius"/>
    </source>
</evidence>
<comment type="caution">
    <text evidence="7">The sequence shown here is derived from an EMBL/GenBank/DDBJ whole genome shotgun (WGS) entry which is preliminary data.</text>
</comment>
<dbReference type="Pfam" id="PF00083">
    <property type="entry name" value="Sugar_tr"/>
    <property type="match status" value="1"/>
</dbReference>
<feature type="transmembrane region" description="Helical" evidence="5">
    <location>
        <begin position="179"/>
        <end position="202"/>
    </location>
</feature>
<feature type="domain" description="Major facilitator superfamily (MFS) profile" evidence="6">
    <location>
        <begin position="101"/>
        <end position="524"/>
    </location>
</feature>
<accession>A0AAV4PWX7</accession>
<evidence type="ECO:0000256" key="2">
    <source>
        <dbReference type="ARBA" id="ARBA00022692"/>
    </source>
</evidence>
<dbReference type="CDD" id="cd17317">
    <property type="entry name" value="MFS_SLC22"/>
    <property type="match status" value="1"/>
</dbReference>
<keyword evidence="4 5" id="KW-0472">Membrane</keyword>
<evidence type="ECO:0000259" key="6">
    <source>
        <dbReference type="PROSITE" id="PS50850"/>
    </source>
</evidence>
<feature type="transmembrane region" description="Helical" evidence="5">
    <location>
        <begin position="263"/>
        <end position="283"/>
    </location>
</feature>
<evidence type="ECO:0000256" key="1">
    <source>
        <dbReference type="ARBA" id="ARBA00004141"/>
    </source>
</evidence>
<dbReference type="Proteomes" id="UP001054837">
    <property type="component" value="Unassembled WGS sequence"/>
</dbReference>
<feature type="transmembrane region" description="Helical" evidence="5">
    <location>
        <begin position="354"/>
        <end position="371"/>
    </location>
</feature>
<evidence type="ECO:0000313" key="7">
    <source>
        <dbReference type="EMBL" id="GIY01579.1"/>
    </source>
</evidence>
<feature type="transmembrane region" description="Helical" evidence="5">
    <location>
        <begin position="414"/>
        <end position="439"/>
    </location>
</feature>
<dbReference type="Gene3D" id="1.20.1250.20">
    <property type="entry name" value="MFS general substrate transporter like domains"/>
    <property type="match status" value="1"/>
</dbReference>
<dbReference type="EMBL" id="BPLQ01003590">
    <property type="protein sequence ID" value="GIY01579.1"/>
    <property type="molecule type" value="Genomic_DNA"/>
</dbReference>
<gene>
    <name evidence="7" type="primary">Orct</name>
    <name evidence="7" type="ORF">CDAR_457111</name>
</gene>
<dbReference type="PROSITE" id="PS50850">
    <property type="entry name" value="MFS"/>
    <property type="match status" value="1"/>
</dbReference>
<keyword evidence="2 5" id="KW-0812">Transmembrane</keyword>
<keyword evidence="8" id="KW-1185">Reference proteome</keyword>
<dbReference type="InterPro" id="IPR020846">
    <property type="entry name" value="MFS_dom"/>
</dbReference>
<feature type="transmembrane region" description="Helical" evidence="5">
    <location>
        <begin position="236"/>
        <end position="257"/>
    </location>
</feature>
<dbReference type="PROSITE" id="PS00216">
    <property type="entry name" value="SUGAR_TRANSPORT_1"/>
    <property type="match status" value="1"/>
</dbReference>
<reference evidence="7 8" key="1">
    <citation type="submission" date="2021-06" db="EMBL/GenBank/DDBJ databases">
        <title>Caerostris darwini draft genome.</title>
        <authorList>
            <person name="Kono N."/>
            <person name="Arakawa K."/>
        </authorList>
    </citation>
    <scope>NUCLEOTIDE SEQUENCE [LARGE SCALE GENOMIC DNA]</scope>
</reference>
<evidence type="ECO:0000256" key="4">
    <source>
        <dbReference type="ARBA" id="ARBA00023136"/>
    </source>
</evidence>
<name>A0AAV4PWX7_9ARAC</name>
<protein>
    <submittedName>
        <fullName evidence="7">Organic cation transporter protein</fullName>
    </submittedName>
</protein>
<feature type="transmembrane region" description="Helical" evidence="5">
    <location>
        <begin position="147"/>
        <end position="167"/>
    </location>
</feature>
<dbReference type="GO" id="GO:0022857">
    <property type="term" value="F:transmembrane transporter activity"/>
    <property type="evidence" value="ECO:0007669"/>
    <property type="project" value="InterPro"/>
</dbReference>